<name>A0A1Y1IMV9_KLENI</name>
<dbReference type="EMBL" id="DF237735">
    <property type="protein sequence ID" value="GAQ91442.1"/>
    <property type="molecule type" value="Genomic_DNA"/>
</dbReference>
<evidence type="ECO:0000313" key="2">
    <source>
        <dbReference type="Proteomes" id="UP000054558"/>
    </source>
</evidence>
<organism evidence="1 2">
    <name type="scientific">Klebsormidium nitens</name>
    <name type="common">Green alga</name>
    <name type="synonym">Ulothrix nitens</name>
    <dbReference type="NCBI Taxonomy" id="105231"/>
    <lineage>
        <taxon>Eukaryota</taxon>
        <taxon>Viridiplantae</taxon>
        <taxon>Streptophyta</taxon>
        <taxon>Klebsormidiophyceae</taxon>
        <taxon>Klebsormidiales</taxon>
        <taxon>Klebsormidiaceae</taxon>
        <taxon>Klebsormidium</taxon>
    </lineage>
</organism>
<evidence type="ECO:0000313" key="1">
    <source>
        <dbReference type="EMBL" id="GAQ91442.1"/>
    </source>
</evidence>
<gene>
    <name evidence="1" type="ORF">KFL_007860040</name>
</gene>
<dbReference type="Proteomes" id="UP000054558">
    <property type="component" value="Unassembled WGS sequence"/>
</dbReference>
<accession>A0A1Y1IMV9</accession>
<reference evidence="1 2" key="1">
    <citation type="journal article" date="2014" name="Nat. Commun.">
        <title>Klebsormidium flaccidum genome reveals primary factors for plant terrestrial adaptation.</title>
        <authorList>
            <person name="Hori K."/>
            <person name="Maruyama F."/>
            <person name="Fujisawa T."/>
            <person name="Togashi T."/>
            <person name="Yamamoto N."/>
            <person name="Seo M."/>
            <person name="Sato S."/>
            <person name="Yamada T."/>
            <person name="Mori H."/>
            <person name="Tajima N."/>
            <person name="Moriyama T."/>
            <person name="Ikeuchi M."/>
            <person name="Watanabe M."/>
            <person name="Wada H."/>
            <person name="Kobayashi K."/>
            <person name="Saito M."/>
            <person name="Masuda T."/>
            <person name="Sasaki-Sekimoto Y."/>
            <person name="Mashiguchi K."/>
            <person name="Awai K."/>
            <person name="Shimojima M."/>
            <person name="Masuda S."/>
            <person name="Iwai M."/>
            <person name="Nobusawa T."/>
            <person name="Narise T."/>
            <person name="Kondo S."/>
            <person name="Saito H."/>
            <person name="Sato R."/>
            <person name="Murakawa M."/>
            <person name="Ihara Y."/>
            <person name="Oshima-Yamada Y."/>
            <person name="Ohtaka K."/>
            <person name="Satoh M."/>
            <person name="Sonobe K."/>
            <person name="Ishii M."/>
            <person name="Ohtani R."/>
            <person name="Kanamori-Sato M."/>
            <person name="Honoki R."/>
            <person name="Miyazaki D."/>
            <person name="Mochizuki H."/>
            <person name="Umetsu J."/>
            <person name="Higashi K."/>
            <person name="Shibata D."/>
            <person name="Kamiya Y."/>
            <person name="Sato N."/>
            <person name="Nakamura Y."/>
            <person name="Tabata S."/>
            <person name="Ida S."/>
            <person name="Kurokawa K."/>
            <person name="Ohta H."/>
        </authorList>
    </citation>
    <scope>NUCLEOTIDE SEQUENCE [LARGE SCALE GENOMIC DNA]</scope>
    <source>
        <strain evidence="1 2">NIES-2285</strain>
    </source>
</reference>
<proteinExistence type="predicted"/>
<keyword evidence="2" id="KW-1185">Reference proteome</keyword>
<dbReference type="AlphaFoldDB" id="A0A1Y1IMV9"/>
<protein>
    <submittedName>
        <fullName evidence="1">Uncharacterized protein</fullName>
    </submittedName>
</protein>
<sequence length="156" mass="17244">MAGIVAFVSAVVGVIANSRATPLTESASLMEYEDRIYSCVEKAKEVWAKSGAALARAKAARDAGDFARASRYNLRVIRYKEETEVQFRLAEKYKKAGLKKMEQCRRRFGDCDTSAEAVDQAGVTVAMTESLYEEFAEQVEAFTKALGTFDALVFID</sequence>